<organism evidence="3 4">
    <name type="scientific">Jannaschia pagri</name>
    <dbReference type="NCBI Taxonomy" id="2829797"/>
    <lineage>
        <taxon>Bacteria</taxon>
        <taxon>Pseudomonadati</taxon>
        <taxon>Pseudomonadota</taxon>
        <taxon>Alphaproteobacteria</taxon>
        <taxon>Rhodobacterales</taxon>
        <taxon>Roseobacteraceae</taxon>
        <taxon>Jannaschia</taxon>
    </lineage>
</organism>
<gene>
    <name evidence="3" type="ORF">JANAI62_25480</name>
</gene>
<feature type="signal peptide" evidence="2">
    <location>
        <begin position="1"/>
        <end position="21"/>
    </location>
</feature>
<feature type="transmembrane region" description="Helical" evidence="1">
    <location>
        <begin position="183"/>
        <end position="202"/>
    </location>
</feature>
<sequence length="209" mass="21501">MKHLLVCASIALGATAGTSQAAVVLFDDQASFTAALGGLVLTLDDFSSDIAAAPSIKFSSGVTSTIVGGAPFVDDNSVRFGRFETGVDEDGTIGAFSTDFLFPSSVTALAFDYAGLRAQETVLTTGGQDFVIERNGAAGTNSNGFFGLISDDSFSFASFRSIATGQADEFTIDNLRFGAPAPVPLPASALLLLAAIGSFFGLRRAKART</sequence>
<comment type="caution">
    <text evidence="3">The sequence shown here is derived from an EMBL/GenBank/DDBJ whole genome shotgun (WGS) entry which is preliminary data.</text>
</comment>
<dbReference type="RefSeq" id="WP_220749408.1">
    <property type="nucleotide sequence ID" value="NZ_BPFH01000004.1"/>
</dbReference>
<dbReference type="Proteomes" id="UP000786693">
    <property type="component" value="Unassembled WGS sequence"/>
</dbReference>
<feature type="chain" id="PRO_5047321761" description="VPLPA-CTERM protein sorting domain-containing protein" evidence="2">
    <location>
        <begin position="22"/>
        <end position="209"/>
    </location>
</feature>
<keyword evidence="1" id="KW-1133">Transmembrane helix</keyword>
<evidence type="ECO:0000256" key="1">
    <source>
        <dbReference type="SAM" id="Phobius"/>
    </source>
</evidence>
<evidence type="ECO:0008006" key="5">
    <source>
        <dbReference type="Google" id="ProtNLM"/>
    </source>
</evidence>
<keyword evidence="1" id="KW-0472">Membrane</keyword>
<keyword evidence="1" id="KW-0812">Transmembrane</keyword>
<protein>
    <recommendedName>
        <fullName evidence="5">VPLPA-CTERM protein sorting domain-containing protein</fullName>
    </recommendedName>
</protein>
<evidence type="ECO:0000256" key="2">
    <source>
        <dbReference type="SAM" id="SignalP"/>
    </source>
</evidence>
<name>A0ABQ4NNS9_9RHOB</name>
<dbReference type="EMBL" id="BPFH01000004">
    <property type="protein sequence ID" value="GIT95925.1"/>
    <property type="molecule type" value="Genomic_DNA"/>
</dbReference>
<evidence type="ECO:0000313" key="4">
    <source>
        <dbReference type="Proteomes" id="UP000786693"/>
    </source>
</evidence>
<keyword evidence="2" id="KW-0732">Signal</keyword>
<reference evidence="3 4" key="1">
    <citation type="submission" date="2021-05" db="EMBL/GenBank/DDBJ databases">
        <title>Bacteria Genome sequencing.</title>
        <authorList>
            <person name="Takabe Y."/>
            <person name="Nakajima Y."/>
            <person name="Suzuki S."/>
            <person name="Shiozaki T."/>
        </authorList>
    </citation>
    <scope>NUCLEOTIDE SEQUENCE [LARGE SCALE GENOMIC DNA]</scope>
    <source>
        <strain evidence="3 4">AI_62</strain>
    </source>
</reference>
<keyword evidence="4" id="KW-1185">Reference proteome</keyword>
<evidence type="ECO:0000313" key="3">
    <source>
        <dbReference type="EMBL" id="GIT95925.1"/>
    </source>
</evidence>
<accession>A0ABQ4NNS9</accession>
<proteinExistence type="predicted"/>